<protein>
    <submittedName>
        <fullName evidence="2">Uncharacterized protein</fullName>
    </submittedName>
</protein>
<organism evidence="2 3">
    <name type="scientific">Caerostris extrusa</name>
    <name type="common">Bark spider</name>
    <name type="synonym">Caerostris bankana</name>
    <dbReference type="NCBI Taxonomy" id="172846"/>
    <lineage>
        <taxon>Eukaryota</taxon>
        <taxon>Metazoa</taxon>
        <taxon>Ecdysozoa</taxon>
        <taxon>Arthropoda</taxon>
        <taxon>Chelicerata</taxon>
        <taxon>Arachnida</taxon>
        <taxon>Araneae</taxon>
        <taxon>Araneomorphae</taxon>
        <taxon>Entelegynae</taxon>
        <taxon>Araneoidea</taxon>
        <taxon>Araneidae</taxon>
        <taxon>Caerostris</taxon>
    </lineage>
</organism>
<keyword evidence="3" id="KW-1185">Reference proteome</keyword>
<evidence type="ECO:0000256" key="1">
    <source>
        <dbReference type="SAM" id="MobiDB-lite"/>
    </source>
</evidence>
<sequence length="126" mass="14753">MGNIFLQTIFPREDSLSLLVNTGSPIRCCCGRNKRRHKKLSTYLETNSRRLREVAEEELSGRWRGRRNNRDPSRPIPCNTQQKVTDYGKTAIIHDRLQKSAEYSSRCRFERSADTMDHIVRRPSTE</sequence>
<proteinExistence type="predicted"/>
<evidence type="ECO:0000313" key="3">
    <source>
        <dbReference type="Proteomes" id="UP001054945"/>
    </source>
</evidence>
<accession>A0AAV4PB46</accession>
<name>A0AAV4PB46_CAEEX</name>
<dbReference type="AlphaFoldDB" id="A0AAV4PB46"/>
<dbReference type="EMBL" id="BPLR01004197">
    <property type="protein sequence ID" value="GIX93119.1"/>
    <property type="molecule type" value="Genomic_DNA"/>
</dbReference>
<feature type="region of interest" description="Disordered" evidence="1">
    <location>
        <begin position="56"/>
        <end position="81"/>
    </location>
</feature>
<comment type="caution">
    <text evidence="2">The sequence shown here is derived from an EMBL/GenBank/DDBJ whole genome shotgun (WGS) entry which is preliminary data.</text>
</comment>
<evidence type="ECO:0000313" key="2">
    <source>
        <dbReference type="EMBL" id="GIX93119.1"/>
    </source>
</evidence>
<reference evidence="2 3" key="1">
    <citation type="submission" date="2021-06" db="EMBL/GenBank/DDBJ databases">
        <title>Caerostris extrusa draft genome.</title>
        <authorList>
            <person name="Kono N."/>
            <person name="Arakawa K."/>
        </authorList>
    </citation>
    <scope>NUCLEOTIDE SEQUENCE [LARGE SCALE GENOMIC DNA]</scope>
</reference>
<gene>
    <name evidence="2" type="ORF">CEXT_179581</name>
</gene>
<dbReference type="Proteomes" id="UP001054945">
    <property type="component" value="Unassembled WGS sequence"/>
</dbReference>